<keyword evidence="4" id="KW-1185">Reference proteome</keyword>
<feature type="region of interest" description="Disordered" evidence="1">
    <location>
        <begin position="322"/>
        <end position="360"/>
    </location>
</feature>
<evidence type="ECO:0000313" key="4">
    <source>
        <dbReference type="Proteomes" id="UP001158986"/>
    </source>
</evidence>
<comment type="caution">
    <text evidence="3">The sequence shown here is derived from an EMBL/GenBank/DDBJ whole genome shotgun (WGS) entry which is preliminary data.</text>
</comment>
<dbReference type="Gene3D" id="3.30.70.330">
    <property type="match status" value="1"/>
</dbReference>
<feature type="region of interest" description="Disordered" evidence="1">
    <location>
        <begin position="40"/>
        <end position="117"/>
    </location>
</feature>
<feature type="domain" description="SAP" evidence="2">
    <location>
        <begin position="8"/>
        <end position="42"/>
    </location>
</feature>
<dbReference type="InterPro" id="IPR035979">
    <property type="entry name" value="RBD_domain_sf"/>
</dbReference>
<feature type="region of interest" description="Disordered" evidence="1">
    <location>
        <begin position="151"/>
        <end position="185"/>
    </location>
</feature>
<dbReference type="Gene3D" id="1.10.720.30">
    <property type="entry name" value="SAP domain"/>
    <property type="match status" value="1"/>
</dbReference>
<name>A0ABN8D863_9STRA</name>
<dbReference type="InterPro" id="IPR003034">
    <property type="entry name" value="SAP_dom"/>
</dbReference>
<dbReference type="Proteomes" id="UP001158986">
    <property type="component" value="Unassembled WGS sequence"/>
</dbReference>
<dbReference type="PROSITE" id="PS50800">
    <property type="entry name" value="SAP"/>
    <property type="match status" value="1"/>
</dbReference>
<dbReference type="PANTHER" id="PTHR47031">
    <property type="entry name" value="SAP DNA-BINDING DOMAIN-CONTAINING PROTEIN"/>
    <property type="match status" value="1"/>
</dbReference>
<organism evidence="3 4">
    <name type="scientific">Peronospora belbahrii</name>
    <dbReference type="NCBI Taxonomy" id="622444"/>
    <lineage>
        <taxon>Eukaryota</taxon>
        <taxon>Sar</taxon>
        <taxon>Stramenopiles</taxon>
        <taxon>Oomycota</taxon>
        <taxon>Peronosporomycetes</taxon>
        <taxon>Peronosporales</taxon>
        <taxon>Peronosporaceae</taxon>
        <taxon>Peronospora</taxon>
    </lineage>
</organism>
<evidence type="ECO:0000256" key="1">
    <source>
        <dbReference type="SAM" id="MobiDB-lite"/>
    </source>
</evidence>
<dbReference type="SUPFAM" id="SSF68906">
    <property type="entry name" value="SAP domain"/>
    <property type="match status" value="1"/>
</dbReference>
<reference evidence="3 4" key="1">
    <citation type="submission" date="2021-11" db="EMBL/GenBank/DDBJ databases">
        <authorList>
            <person name="Islam A."/>
            <person name="Islam S."/>
            <person name="Flora M.S."/>
            <person name="Rahman M."/>
            <person name="Ziaur R.M."/>
            <person name="Epstein J.H."/>
            <person name="Hassan M."/>
            <person name="Klassen M."/>
            <person name="Woodard K."/>
            <person name="Webb A."/>
            <person name="Webby R.J."/>
            <person name="El Zowalaty M.E."/>
        </authorList>
    </citation>
    <scope>NUCLEOTIDE SEQUENCE [LARGE SCALE GENOMIC DNA]</scope>
    <source>
        <strain evidence="3">Pbs1</strain>
    </source>
</reference>
<dbReference type="InterPro" id="IPR034257">
    <property type="entry name" value="Acinus_RRM"/>
</dbReference>
<dbReference type="Pfam" id="PF16294">
    <property type="entry name" value="RSB_motif"/>
    <property type="match status" value="1"/>
</dbReference>
<accession>A0ABN8D863</accession>
<evidence type="ECO:0000313" key="3">
    <source>
        <dbReference type="EMBL" id="CAH0521043.1"/>
    </source>
</evidence>
<feature type="compositionally biased region" description="Acidic residues" evidence="1">
    <location>
        <begin position="151"/>
        <end position="161"/>
    </location>
</feature>
<protein>
    <recommendedName>
        <fullName evidence="2">SAP domain-containing protein</fullName>
    </recommendedName>
</protein>
<dbReference type="InterPro" id="IPR036361">
    <property type="entry name" value="SAP_dom_sf"/>
</dbReference>
<feature type="region of interest" description="Disordered" evidence="1">
    <location>
        <begin position="278"/>
        <end position="299"/>
    </location>
</feature>
<dbReference type="InterPro" id="IPR032552">
    <property type="entry name" value="RSB_motif"/>
</dbReference>
<feature type="compositionally biased region" description="Basic residues" evidence="1">
    <location>
        <begin position="341"/>
        <end position="360"/>
    </location>
</feature>
<dbReference type="Pfam" id="PF02037">
    <property type="entry name" value="SAP"/>
    <property type="match status" value="1"/>
</dbReference>
<dbReference type="SUPFAM" id="SSF54928">
    <property type="entry name" value="RNA-binding domain, RBD"/>
    <property type="match status" value="1"/>
</dbReference>
<dbReference type="CDD" id="cd12432">
    <property type="entry name" value="RRM_ACINU"/>
    <property type="match status" value="1"/>
</dbReference>
<gene>
    <name evidence="3" type="ORF">PBS001_LOCUS7503</name>
</gene>
<dbReference type="SMART" id="SM00513">
    <property type="entry name" value="SAP"/>
    <property type="match status" value="1"/>
</dbReference>
<feature type="compositionally biased region" description="Acidic residues" evidence="1">
    <location>
        <begin position="172"/>
        <end position="181"/>
    </location>
</feature>
<feature type="compositionally biased region" description="Polar residues" evidence="1">
    <location>
        <begin position="281"/>
        <end position="298"/>
    </location>
</feature>
<sequence length="360" mass="41636">MTLDTDTLSRYKVKDLQRELQKRGLDTSGLKAVLFERLQESLQQEEVPETQKEERQETEEQKTTEILDNTLKQQENETREDIEDVERVTQDEEEDDEALNREEEKTKERKVETGEGGQVKTMVGLKRTMEAFEDQEDMMDAKKPKILQEMEDNSPQPEDEDGSKSLSSCDNAEADVTAEEETTTKDEKKCTIRIDNFVRPFTLNAVKELVQEFGEFVDEGFWMDAIKTHCFVTYPSSEIAEKTSCALDGKVWPPENGRPLSVKLVNCTAMEISQHGEATILSESKSKTSSGAQATQRPEVTIDEFFQKTETKPVLYYLPLTDEQIKQKKERRGQKPEGQPRKRRHRGGRKRNRRGRFQRR</sequence>
<feature type="compositionally biased region" description="Basic and acidic residues" evidence="1">
    <location>
        <begin position="74"/>
        <end position="90"/>
    </location>
</feature>
<dbReference type="EMBL" id="CAKLCB010000374">
    <property type="protein sequence ID" value="CAH0521043.1"/>
    <property type="molecule type" value="Genomic_DNA"/>
</dbReference>
<feature type="compositionally biased region" description="Basic and acidic residues" evidence="1">
    <location>
        <begin position="49"/>
        <end position="65"/>
    </location>
</feature>
<evidence type="ECO:0000259" key="2">
    <source>
        <dbReference type="PROSITE" id="PS50800"/>
    </source>
</evidence>
<dbReference type="InterPro" id="IPR012677">
    <property type="entry name" value="Nucleotide-bd_a/b_plait_sf"/>
</dbReference>
<dbReference type="PANTHER" id="PTHR47031:SF3">
    <property type="entry name" value="SAP DOMAIN-CONTAINING PROTEIN"/>
    <property type="match status" value="1"/>
</dbReference>
<feature type="compositionally biased region" description="Basic and acidic residues" evidence="1">
    <location>
        <begin position="323"/>
        <end position="340"/>
    </location>
</feature>
<proteinExistence type="predicted"/>
<feature type="compositionally biased region" description="Basic and acidic residues" evidence="1">
    <location>
        <begin position="98"/>
        <end position="113"/>
    </location>
</feature>